<organism evidence="8 9">
    <name type="scientific">Umbelopsis ramanniana AG</name>
    <dbReference type="NCBI Taxonomy" id="1314678"/>
    <lineage>
        <taxon>Eukaryota</taxon>
        <taxon>Fungi</taxon>
        <taxon>Fungi incertae sedis</taxon>
        <taxon>Mucoromycota</taxon>
        <taxon>Mucoromycotina</taxon>
        <taxon>Umbelopsidomycetes</taxon>
        <taxon>Umbelopsidales</taxon>
        <taxon>Umbelopsidaceae</taxon>
        <taxon>Umbelopsis</taxon>
    </lineage>
</organism>
<comment type="caution">
    <text evidence="8">The sequence shown here is derived from an EMBL/GenBank/DDBJ whole genome shotgun (WGS) entry which is preliminary data.</text>
</comment>
<evidence type="ECO:0000313" key="8">
    <source>
        <dbReference type="EMBL" id="KAI8578144.1"/>
    </source>
</evidence>
<feature type="domain" description="RING-type" evidence="7">
    <location>
        <begin position="66"/>
        <end position="104"/>
    </location>
</feature>
<reference evidence="8" key="2">
    <citation type="journal article" date="2022" name="Proc. Natl. Acad. Sci. U.S.A.">
        <title>Diploid-dominant life cycles characterize the early evolution of Fungi.</title>
        <authorList>
            <person name="Amses K.R."/>
            <person name="Simmons D.R."/>
            <person name="Longcore J.E."/>
            <person name="Mondo S.J."/>
            <person name="Seto K."/>
            <person name="Jeronimo G.H."/>
            <person name="Bonds A.E."/>
            <person name="Quandt C.A."/>
            <person name="Davis W.J."/>
            <person name="Chang Y."/>
            <person name="Federici B.A."/>
            <person name="Kuo A."/>
            <person name="LaButti K."/>
            <person name="Pangilinan J."/>
            <person name="Andreopoulos W."/>
            <person name="Tritt A."/>
            <person name="Riley R."/>
            <person name="Hundley H."/>
            <person name="Johnson J."/>
            <person name="Lipzen A."/>
            <person name="Barry K."/>
            <person name="Lang B.F."/>
            <person name="Cuomo C.A."/>
            <person name="Buchler N.E."/>
            <person name="Grigoriev I.V."/>
            <person name="Spatafora J.W."/>
            <person name="Stajich J.E."/>
            <person name="James T.Y."/>
        </authorList>
    </citation>
    <scope>NUCLEOTIDE SEQUENCE</scope>
    <source>
        <strain evidence="8">AG</strain>
    </source>
</reference>
<reference evidence="8" key="1">
    <citation type="submission" date="2021-06" db="EMBL/GenBank/DDBJ databases">
        <authorList>
            <consortium name="DOE Joint Genome Institute"/>
            <person name="Mondo S.J."/>
            <person name="Amses K.R."/>
            <person name="Simmons D.R."/>
            <person name="Longcore J.E."/>
            <person name="Seto K."/>
            <person name="Alves G.H."/>
            <person name="Bonds A.E."/>
            <person name="Quandt C.A."/>
            <person name="Davis W.J."/>
            <person name="Chang Y."/>
            <person name="Letcher P.M."/>
            <person name="Powell M.J."/>
            <person name="Kuo A."/>
            <person name="Labutti K."/>
            <person name="Pangilinan J."/>
            <person name="Andreopoulos W."/>
            <person name="Tritt A."/>
            <person name="Riley R."/>
            <person name="Hundley H."/>
            <person name="Johnson J."/>
            <person name="Lipzen A."/>
            <person name="Barry K."/>
            <person name="Berbee M.L."/>
            <person name="Buchler N.E."/>
            <person name="Grigoriev I.V."/>
            <person name="Spatafora J.W."/>
            <person name="Stajich J.E."/>
            <person name="James T.Y."/>
        </authorList>
    </citation>
    <scope>NUCLEOTIDE SEQUENCE</scope>
    <source>
        <strain evidence="8">AG</strain>
    </source>
</reference>
<feature type="region of interest" description="Disordered" evidence="6">
    <location>
        <begin position="244"/>
        <end position="476"/>
    </location>
</feature>
<feature type="compositionally biased region" description="Basic residues" evidence="6">
    <location>
        <begin position="443"/>
        <end position="476"/>
    </location>
</feature>
<dbReference type="GO" id="GO:0008270">
    <property type="term" value="F:zinc ion binding"/>
    <property type="evidence" value="ECO:0007669"/>
    <property type="project" value="UniProtKB-KW"/>
</dbReference>
<protein>
    <recommendedName>
        <fullName evidence="7">RING-type domain-containing protein</fullName>
    </recommendedName>
</protein>
<dbReference type="GeneID" id="75915556"/>
<evidence type="ECO:0000259" key="7">
    <source>
        <dbReference type="PROSITE" id="PS50089"/>
    </source>
</evidence>
<proteinExistence type="predicted"/>
<accession>A0AAD5HCQ4</accession>
<keyword evidence="9" id="KW-1185">Reference proteome</keyword>
<dbReference type="AlphaFoldDB" id="A0AAD5HCQ4"/>
<dbReference type="Gene3D" id="3.30.40.10">
    <property type="entry name" value="Zinc/RING finger domain, C3HC4 (zinc finger)"/>
    <property type="match status" value="1"/>
</dbReference>
<dbReference type="Proteomes" id="UP001206595">
    <property type="component" value="Unassembled WGS sequence"/>
</dbReference>
<dbReference type="SUPFAM" id="SSF57850">
    <property type="entry name" value="RING/U-box"/>
    <property type="match status" value="1"/>
</dbReference>
<evidence type="ECO:0000256" key="5">
    <source>
        <dbReference type="SAM" id="Coils"/>
    </source>
</evidence>
<feature type="compositionally biased region" description="Acidic residues" evidence="6">
    <location>
        <begin position="244"/>
        <end position="258"/>
    </location>
</feature>
<dbReference type="PANTHER" id="PTHR23327">
    <property type="entry name" value="RING FINGER PROTEIN 127"/>
    <property type="match status" value="1"/>
</dbReference>
<feature type="compositionally biased region" description="Basic and acidic residues" evidence="6">
    <location>
        <begin position="354"/>
        <end position="371"/>
    </location>
</feature>
<feature type="compositionally biased region" description="Basic and acidic residues" evidence="6">
    <location>
        <begin position="400"/>
        <end position="410"/>
    </location>
</feature>
<keyword evidence="5" id="KW-0175">Coiled coil</keyword>
<dbReference type="PROSITE" id="PS00518">
    <property type="entry name" value="ZF_RING_1"/>
    <property type="match status" value="1"/>
</dbReference>
<gene>
    <name evidence="8" type="ORF">K450DRAFT_248320</name>
</gene>
<dbReference type="RefSeq" id="XP_051443148.1">
    <property type="nucleotide sequence ID" value="XM_051590212.1"/>
</dbReference>
<dbReference type="PROSITE" id="PS50089">
    <property type="entry name" value="ZF_RING_2"/>
    <property type="match status" value="1"/>
</dbReference>
<feature type="coiled-coil region" evidence="5">
    <location>
        <begin position="3"/>
        <end position="37"/>
    </location>
</feature>
<dbReference type="SMART" id="SM00184">
    <property type="entry name" value="RING"/>
    <property type="match status" value="1"/>
</dbReference>
<dbReference type="InterPro" id="IPR017907">
    <property type="entry name" value="Znf_RING_CS"/>
</dbReference>
<evidence type="ECO:0000256" key="1">
    <source>
        <dbReference type="ARBA" id="ARBA00022723"/>
    </source>
</evidence>
<evidence type="ECO:0000256" key="3">
    <source>
        <dbReference type="ARBA" id="ARBA00022833"/>
    </source>
</evidence>
<name>A0AAD5HCQ4_UMBRA</name>
<dbReference type="EMBL" id="MU620932">
    <property type="protein sequence ID" value="KAI8578144.1"/>
    <property type="molecule type" value="Genomic_DNA"/>
</dbReference>
<evidence type="ECO:0000256" key="2">
    <source>
        <dbReference type="ARBA" id="ARBA00022771"/>
    </source>
</evidence>
<keyword evidence="1" id="KW-0479">Metal-binding</keyword>
<keyword evidence="2 4" id="KW-0863">Zinc-finger</keyword>
<evidence type="ECO:0000256" key="4">
    <source>
        <dbReference type="PROSITE-ProRule" id="PRU00175"/>
    </source>
</evidence>
<evidence type="ECO:0000313" key="9">
    <source>
        <dbReference type="Proteomes" id="UP001206595"/>
    </source>
</evidence>
<dbReference type="InterPro" id="IPR001841">
    <property type="entry name" value="Znf_RING"/>
</dbReference>
<dbReference type="InterPro" id="IPR013083">
    <property type="entry name" value="Znf_RING/FYVE/PHD"/>
</dbReference>
<sequence>MVEALLEREIAKLKKEAQEKDDRIKALELAASDAQSAITGPSHALASVSFNELEAGLPKLRNALQCAICTELFTEPHTVDCGHTFCYQCLKQWLQIRKQCPTCRKPLTRHPMLSFTVQHQVEIYLAHFTSKSEGESYQKRVENGRNVNDPWQNIFRKERTTTYLEDAEDDTRRCPECNWELVGQQCVNCGEVYHDAPDDSEEGESVNTGDEVESFMDANESDQDFIVDDDVVDYEDADSVDEILDADAGSDTEHEDDYVIPSIQRNRHSRRPAVVVNLSSDSESESDGADSVSAMTTKRSAPFISSDDDDFQLPLNRSKKRKTQDTSKNRNRKVIALDDSDDDEADLPGPSDSQRVRESSAEPAIDKNRTSDEEEESSQGTNKKRAIRDTSDEEESGSEIDQRGNSSHELDSEEDDDDLKQGLLELDEMASKEATSHQNGKTAKIKSKKNKKSKKHKRDKHVSKSGQRKGKGKAKA</sequence>
<keyword evidence="3" id="KW-0862">Zinc</keyword>
<evidence type="ECO:0000256" key="6">
    <source>
        <dbReference type="SAM" id="MobiDB-lite"/>
    </source>
</evidence>
<dbReference type="Pfam" id="PF13923">
    <property type="entry name" value="zf-C3HC4_2"/>
    <property type="match status" value="1"/>
</dbReference>